<proteinExistence type="predicted"/>
<comment type="caution">
    <text evidence="1">The sequence shown here is derived from an EMBL/GenBank/DDBJ whole genome shotgun (WGS) entry which is preliminary data.</text>
</comment>
<organism evidence="1 2">
    <name type="scientific">Caballeronia pedi</name>
    <dbReference type="NCBI Taxonomy" id="1777141"/>
    <lineage>
        <taxon>Bacteria</taxon>
        <taxon>Pseudomonadati</taxon>
        <taxon>Pseudomonadota</taxon>
        <taxon>Betaproteobacteria</taxon>
        <taxon>Burkholderiales</taxon>
        <taxon>Burkholderiaceae</taxon>
        <taxon>Caballeronia</taxon>
    </lineage>
</organism>
<sequence length="228" mass="24891">MSAVKADVQRLEPGALVELYELDLTRWNSEILRFHAHEHGGVIKWNGHEYGPWPLQVAGLGRTGDAAQPTPTMSVANLNGFVSHLCMKCSDLVGAPVHRRRTLAQYLDGSPSADPTAEMPVERWQIEQKTLETASLVEFSLSSALDLSGRKLPARQIIGSVCQWTYGGTECGYEGPPYFTRNNSPTDKPEEDACGKRLACCRRRHITAPALPFGGFPAAGVAGSFRRG</sequence>
<dbReference type="STRING" id="1777141.AWB80_03566"/>
<dbReference type="EMBL" id="FCOE02000010">
    <property type="protein sequence ID" value="SAK69449.1"/>
    <property type="molecule type" value="Genomic_DNA"/>
</dbReference>
<dbReference type="AlphaFoldDB" id="A0A158BHC9"/>
<dbReference type="Pfam" id="PF05100">
    <property type="entry name" value="Phage_tail_L"/>
    <property type="match status" value="1"/>
</dbReference>
<dbReference type="RefSeq" id="WP_061175985.1">
    <property type="nucleotide sequence ID" value="NZ_FCOE02000010.1"/>
</dbReference>
<accession>A0A158BHC9</accession>
<dbReference type="GO" id="GO:0030430">
    <property type="term" value="C:host cell cytoplasm"/>
    <property type="evidence" value="ECO:0007669"/>
    <property type="project" value="InterPro"/>
</dbReference>
<dbReference type="GO" id="GO:0051536">
    <property type="term" value="F:iron-sulfur cluster binding"/>
    <property type="evidence" value="ECO:0007669"/>
    <property type="project" value="InterPro"/>
</dbReference>
<dbReference type="InterPro" id="IPR006487">
    <property type="entry name" value="Phage_lambda_L"/>
</dbReference>
<reference evidence="1" key="1">
    <citation type="submission" date="2016-01" db="EMBL/GenBank/DDBJ databases">
        <authorList>
            <person name="Peeters C."/>
        </authorList>
    </citation>
    <scope>NUCLEOTIDE SEQUENCE [LARGE SCALE GENOMIC DNA]</scope>
    <source>
        <strain evidence="1">LMG 29323</strain>
    </source>
</reference>
<dbReference type="Proteomes" id="UP000054911">
    <property type="component" value="Unassembled WGS sequence"/>
</dbReference>
<evidence type="ECO:0000313" key="1">
    <source>
        <dbReference type="EMBL" id="SAK69449.1"/>
    </source>
</evidence>
<dbReference type="NCBIfam" id="TIGR01600">
    <property type="entry name" value="phage_tail_L"/>
    <property type="match status" value="1"/>
</dbReference>
<gene>
    <name evidence="1" type="ORF">AWB80_03566</name>
</gene>
<dbReference type="GO" id="GO:0046718">
    <property type="term" value="P:symbiont entry into host cell"/>
    <property type="evidence" value="ECO:0007669"/>
    <property type="project" value="InterPro"/>
</dbReference>
<protein>
    <submittedName>
        <fullName evidence="1">Phage minor tail protein L</fullName>
    </submittedName>
</protein>
<name>A0A158BHC9_9BURK</name>
<evidence type="ECO:0000313" key="2">
    <source>
        <dbReference type="Proteomes" id="UP000054911"/>
    </source>
</evidence>
<dbReference type="OrthoDB" id="5673400at2"/>
<keyword evidence="2" id="KW-1185">Reference proteome</keyword>